<dbReference type="AlphaFoldDB" id="A0A8J8BDL3"/>
<sequence>MDELQREQDLQRLAWVERLDPMCMTLIEGVDEDEVIRRFGGDPGETFALDVPGYWDLQPEGYQQLQAIVGVGTAGGVVFAIEENGYTGNVPGVLRSLSREGRCLCVYTHVNAADNLTYAVGGELVVSEEPWGEPTPLRAGDSRWDPAWVRGLTDVEAEVWLRGARLFLAAERVMGVRIESAWFTEPIRCARIPDPDRYAGTSAWQLFPPPDDQEPSA</sequence>
<dbReference type="Pfam" id="PF20062">
    <property type="entry name" value="DUF6461"/>
    <property type="match status" value="1"/>
</dbReference>
<name>A0A8J8BDL3_9ACTN</name>
<gene>
    <name evidence="1" type="ORF">KGA66_14570</name>
</gene>
<keyword evidence="2" id="KW-1185">Reference proteome</keyword>
<dbReference type="RefSeq" id="WP_211468647.1">
    <property type="nucleotide sequence ID" value="NZ_JAGSXH010000046.1"/>
</dbReference>
<evidence type="ECO:0000313" key="2">
    <source>
        <dbReference type="Proteomes" id="UP000677913"/>
    </source>
</evidence>
<comment type="caution">
    <text evidence="1">The sequence shown here is derived from an EMBL/GenBank/DDBJ whole genome shotgun (WGS) entry which is preliminary data.</text>
</comment>
<dbReference type="EMBL" id="JAGSXH010000046">
    <property type="protein sequence ID" value="MBS2964281.1"/>
    <property type="molecule type" value="Genomic_DNA"/>
</dbReference>
<reference evidence="1" key="1">
    <citation type="submission" date="2021-04" db="EMBL/GenBank/DDBJ databases">
        <title>Genome based classification of Actinospica acidithermotolerans sp. nov., an actinobacterium isolated from an Indonesian hot spring.</title>
        <authorList>
            <person name="Kusuma A.B."/>
            <person name="Putra K.E."/>
            <person name="Nafisah S."/>
            <person name="Loh J."/>
            <person name="Nouioui I."/>
            <person name="Goodfellow M."/>
        </authorList>
    </citation>
    <scope>NUCLEOTIDE SEQUENCE</scope>
    <source>
        <strain evidence="1">DSM 45618</strain>
    </source>
</reference>
<accession>A0A8J8BDL3</accession>
<dbReference type="Proteomes" id="UP000677913">
    <property type="component" value="Unassembled WGS sequence"/>
</dbReference>
<organism evidence="1 2">
    <name type="scientific">Actinocrinis puniceicyclus</name>
    <dbReference type="NCBI Taxonomy" id="977794"/>
    <lineage>
        <taxon>Bacteria</taxon>
        <taxon>Bacillati</taxon>
        <taxon>Actinomycetota</taxon>
        <taxon>Actinomycetes</taxon>
        <taxon>Catenulisporales</taxon>
        <taxon>Actinospicaceae</taxon>
        <taxon>Actinocrinis</taxon>
    </lineage>
</organism>
<evidence type="ECO:0000313" key="1">
    <source>
        <dbReference type="EMBL" id="MBS2964281.1"/>
    </source>
</evidence>
<protein>
    <submittedName>
        <fullName evidence="1">Uncharacterized protein</fullName>
    </submittedName>
</protein>
<dbReference type="InterPro" id="IPR045592">
    <property type="entry name" value="DUF6461"/>
</dbReference>
<proteinExistence type="predicted"/>